<sequence length="568" mass="62370">MKNPRWSNITIGGKYGIIFFVMLAAFLASVLITYGLLKDTSQTVQDTKSKNDTAVQSAKLMSLYQNKYLHIPEYIIDAQDEKLSDYMKYSQAFADTAKKLKKELHSAEQLEMFHQIIENNHSLDEYFFSDIVPNVQQINTKKFLELQKKASQLKEETLALGDKLKENAVRSNVESIGDAQSNISKTIFILAVSILVSAVVSAGLLIIVSRQIKKNLNRVVAASDEIAQGHLNFEALDYKGKDEIGQLSQSINDMGKSLREMIVEVSSIANEVDKQCLTFTNVSAEVKEGSEQVAVTVEELANGASNQANEAANISEQTQELAGQIQNANENGETLAKFSKEVLHVSVDGDQQMTQSLQQMHVINHVMEASVEKVSVLEEQTQSIHQLVEVITSMAEQTNLLALNASIEAARAGDAGRGFAVVAGEVKRLAEEVKNSVGSITEIVSTIQTETSSMAEDLKIGFSEVNKGKNQIETSGQYFSEIKHKVTDMAERVSDISAALSNFRRSSEEINGSVEHIAAISEESAAGSEEISASVHEQSGSIEKMDESAQLLGEMVERMNGMIKRFKL</sequence>
<dbReference type="GO" id="GO:0007165">
    <property type="term" value="P:signal transduction"/>
    <property type="evidence" value="ECO:0007669"/>
    <property type="project" value="UniProtKB-KW"/>
</dbReference>
<feature type="domain" description="Methyl-accepting transducer" evidence="8">
    <location>
        <begin position="282"/>
        <end position="532"/>
    </location>
</feature>
<dbReference type="PRINTS" id="PR00260">
    <property type="entry name" value="CHEMTRNSDUCR"/>
</dbReference>
<protein>
    <submittedName>
        <fullName evidence="10">Methyl-accepting chemotaxis protein</fullName>
    </submittedName>
</protein>
<dbReference type="InterPro" id="IPR004089">
    <property type="entry name" value="MCPsignal_dom"/>
</dbReference>
<evidence type="ECO:0000256" key="3">
    <source>
        <dbReference type="ARBA" id="ARBA00023136"/>
    </source>
</evidence>
<comment type="caution">
    <text evidence="10">The sequence shown here is derived from an EMBL/GenBank/DDBJ whole genome shotgun (WGS) entry which is preliminary data.</text>
</comment>
<dbReference type="SMART" id="SM00283">
    <property type="entry name" value="MA"/>
    <property type="match status" value="1"/>
</dbReference>
<evidence type="ECO:0000256" key="7">
    <source>
        <dbReference type="SAM" id="Phobius"/>
    </source>
</evidence>
<dbReference type="Pfam" id="PF00672">
    <property type="entry name" value="HAMP"/>
    <property type="match status" value="1"/>
</dbReference>
<dbReference type="SMART" id="SM00304">
    <property type="entry name" value="HAMP"/>
    <property type="match status" value="1"/>
</dbReference>
<accession>A0A1R1S338</accession>
<evidence type="ECO:0000259" key="8">
    <source>
        <dbReference type="PROSITE" id="PS50111"/>
    </source>
</evidence>
<evidence type="ECO:0000256" key="4">
    <source>
        <dbReference type="ARBA" id="ARBA00023224"/>
    </source>
</evidence>
<evidence type="ECO:0000256" key="1">
    <source>
        <dbReference type="ARBA" id="ARBA00004236"/>
    </source>
</evidence>
<dbReference type="PANTHER" id="PTHR32089">
    <property type="entry name" value="METHYL-ACCEPTING CHEMOTAXIS PROTEIN MCPB"/>
    <property type="match status" value="1"/>
</dbReference>
<dbReference type="Pfam" id="PF00015">
    <property type="entry name" value="MCPsignal"/>
    <property type="match status" value="1"/>
</dbReference>
<dbReference type="GO" id="GO:0004888">
    <property type="term" value="F:transmembrane signaling receptor activity"/>
    <property type="evidence" value="ECO:0007669"/>
    <property type="project" value="InterPro"/>
</dbReference>
<evidence type="ECO:0000256" key="2">
    <source>
        <dbReference type="ARBA" id="ARBA00022475"/>
    </source>
</evidence>
<evidence type="ECO:0000256" key="5">
    <source>
        <dbReference type="ARBA" id="ARBA00029447"/>
    </source>
</evidence>
<dbReference type="Proteomes" id="UP000187367">
    <property type="component" value="Unassembled WGS sequence"/>
</dbReference>
<dbReference type="AlphaFoldDB" id="A0A1R1S338"/>
<name>A0A1R1S338_9BACI</name>
<dbReference type="PANTHER" id="PTHR32089:SF114">
    <property type="entry name" value="METHYL-ACCEPTING CHEMOTAXIS PROTEIN MCPB"/>
    <property type="match status" value="1"/>
</dbReference>
<keyword evidence="4 6" id="KW-0807">Transducer</keyword>
<proteinExistence type="inferred from homology"/>
<evidence type="ECO:0000259" key="9">
    <source>
        <dbReference type="PROSITE" id="PS50885"/>
    </source>
</evidence>
<dbReference type="InterPro" id="IPR004090">
    <property type="entry name" value="Chemotax_Me-accpt_rcpt"/>
</dbReference>
<dbReference type="PROSITE" id="PS50111">
    <property type="entry name" value="CHEMOTAXIS_TRANSDUC_2"/>
    <property type="match status" value="1"/>
</dbReference>
<evidence type="ECO:0000313" key="11">
    <source>
        <dbReference type="Proteomes" id="UP000187367"/>
    </source>
</evidence>
<dbReference type="InterPro" id="IPR003660">
    <property type="entry name" value="HAMP_dom"/>
</dbReference>
<accession>A0A1R1QLB0</accession>
<feature type="transmembrane region" description="Helical" evidence="7">
    <location>
        <begin position="12"/>
        <end position="37"/>
    </location>
</feature>
<dbReference type="OrthoDB" id="9804712at2"/>
<comment type="subcellular location">
    <subcellularLocation>
        <location evidence="1">Cell membrane</location>
    </subcellularLocation>
</comment>
<keyword evidence="7" id="KW-0812">Transmembrane</keyword>
<dbReference type="EMBL" id="MTJL01000019">
    <property type="protein sequence ID" value="OMI05414.1"/>
    <property type="molecule type" value="Genomic_DNA"/>
</dbReference>
<dbReference type="Gene3D" id="6.10.340.10">
    <property type="match status" value="1"/>
</dbReference>
<dbReference type="SUPFAM" id="SSF58104">
    <property type="entry name" value="Methyl-accepting chemotaxis protein (MCP) signaling domain"/>
    <property type="match status" value="1"/>
</dbReference>
<keyword evidence="7" id="KW-1133">Transmembrane helix</keyword>
<keyword evidence="2" id="KW-1003">Cell membrane</keyword>
<dbReference type="Gene3D" id="1.10.287.950">
    <property type="entry name" value="Methyl-accepting chemotaxis protein"/>
    <property type="match status" value="1"/>
</dbReference>
<comment type="similarity">
    <text evidence="5">Belongs to the methyl-accepting chemotaxis (MCP) protein family.</text>
</comment>
<dbReference type="CDD" id="cd11386">
    <property type="entry name" value="MCP_signal"/>
    <property type="match status" value="1"/>
</dbReference>
<dbReference type="PROSITE" id="PS50885">
    <property type="entry name" value="HAMP"/>
    <property type="match status" value="1"/>
</dbReference>
<feature type="domain" description="HAMP" evidence="9">
    <location>
        <begin position="210"/>
        <end position="263"/>
    </location>
</feature>
<organism evidence="10 11">
    <name type="scientific">Bacillus swezeyi</name>
    <dbReference type="NCBI Taxonomy" id="1925020"/>
    <lineage>
        <taxon>Bacteria</taxon>
        <taxon>Bacillati</taxon>
        <taxon>Bacillota</taxon>
        <taxon>Bacilli</taxon>
        <taxon>Bacillales</taxon>
        <taxon>Bacillaceae</taxon>
        <taxon>Bacillus</taxon>
    </lineage>
</organism>
<evidence type="ECO:0000313" key="10">
    <source>
        <dbReference type="EMBL" id="OMI05414.1"/>
    </source>
</evidence>
<reference evidence="10 11" key="1">
    <citation type="submission" date="2017-01" db="EMBL/GenBank/DDBJ databases">
        <title>Bacillus phylogenomics.</title>
        <authorList>
            <person name="Dunlap C."/>
        </authorList>
    </citation>
    <scope>NUCLEOTIDE SEQUENCE [LARGE SCALE GENOMIC DNA]</scope>
    <source>
        <strain evidence="10 11">NRRL B-41282</strain>
    </source>
</reference>
<evidence type="ECO:0000256" key="6">
    <source>
        <dbReference type="PROSITE-ProRule" id="PRU00284"/>
    </source>
</evidence>
<keyword evidence="3 7" id="KW-0472">Membrane</keyword>
<dbReference type="CDD" id="cd06225">
    <property type="entry name" value="HAMP"/>
    <property type="match status" value="1"/>
</dbReference>
<dbReference type="GO" id="GO:0005886">
    <property type="term" value="C:plasma membrane"/>
    <property type="evidence" value="ECO:0007669"/>
    <property type="project" value="UniProtKB-SubCell"/>
</dbReference>
<keyword evidence="11" id="KW-1185">Reference proteome</keyword>
<dbReference type="RefSeq" id="WP_076757923.1">
    <property type="nucleotide sequence ID" value="NZ_JARMMK010000010.1"/>
</dbReference>
<feature type="transmembrane region" description="Helical" evidence="7">
    <location>
        <begin position="187"/>
        <end position="208"/>
    </location>
</feature>
<gene>
    <name evidence="10" type="ORF">BW143_11255</name>
</gene>
<dbReference type="GO" id="GO:0006935">
    <property type="term" value="P:chemotaxis"/>
    <property type="evidence" value="ECO:0007669"/>
    <property type="project" value="InterPro"/>
</dbReference>